<dbReference type="Proteomes" id="UP000195221">
    <property type="component" value="Unassembled WGS sequence"/>
</dbReference>
<comment type="caution">
    <text evidence="1">The sequence shown here is derived from an EMBL/GenBank/DDBJ whole genome shotgun (WGS) entry which is preliminary data.</text>
</comment>
<dbReference type="AlphaFoldDB" id="A0A242MFC1"/>
<proteinExistence type="predicted"/>
<dbReference type="EMBL" id="NBTZ01000112">
    <property type="protein sequence ID" value="OTP69919.1"/>
    <property type="molecule type" value="Genomic_DNA"/>
</dbReference>
<name>A0A242MFC1_CABSO</name>
<evidence type="ECO:0000313" key="1">
    <source>
        <dbReference type="EMBL" id="OTP69919.1"/>
    </source>
</evidence>
<evidence type="ECO:0000313" key="2">
    <source>
        <dbReference type="Proteomes" id="UP000195221"/>
    </source>
</evidence>
<accession>A0A242MFC1</accession>
<gene>
    <name evidence="1" type="ORF">PAMC26577_29785</name>
</gene>
<protein>
    <submittedName>
        <fullName evidence="1">Uncharacterized protein</fullName>
    </submittedName>
</protein>
<organism evidence="1 2">
    <name type="scientific">Caballeronia sordidicola</name>
    <name type="common">Burkholderia sordidicola</name>
    <dbReference type="NCBI Taxonomy" id="196367"/>
    <lineage>
        <taxon>Bacteria</taxon>
        <taxon>Pseudomonadati</taxon>
        <taxon>Pseudomonadota</taxon>
        <taxon>Betaproteobacteria</taxon>
        <taxon>Burkholderiales</taxon>
        <taxon>Burkholderiaceae</taxon>
        <taxon>Caballeronia</taxon>
    </lineage>
</organism>
<reference evidence="1 2" key="1">
    <citation type="submission" date="2017-03" db="EMBL/GenBank/DDBJ databases">
        <title>Genome analysis of strain PAMC 26577.</title>
        <authorList>
            <person name="Oh H.-M."/>
            <person name="Yang J.-A."/>
        </authorList>
    </citation>
    <scope>NUCLEOTIDE SEQUENCE [LARGE SCALE GENOMIC DNA]</scope>
    <source>
        <strain evidence="1 2">PAMC 26577</strain>
    </source>
</reference>
<sequence length="41" mass="4523">MFSSKYMARLVHLKRIALTSAGLNENAQTIKANGLNQTGHH</sequence>